<accession>A0A292PYD7</accession>
<evidence type="ECO:0000313" key="2">
    <source>
        <dbReference type="EMBL" id="CUS12586.1"/>
    </source>
</evidence>
<gene>
    <name evidence="2" type="ORF">GSTUAT00003323001</name>
</gene>
<protein>
    <recommendedName>
        <fullName evidence="1">Mnd1 HTH domain-containing protein</fullName>
    </recommendedName>
</protein>
<feature type="domain" description="Mnd1 HTH" evidence="1">
    <location>
        <begin position="14"/>
        <end position="73"/>
    </location>
</feature>
<evidence type="ECO:0000259" key="1">
    <source>
        <dbReference type="Pfam" id="PF03962"/>
    </source>
</evidence>
<organism evidence="2 3">
    <name type="scientific">Tuber aestivum</name>
    <name type="common">summer truffle</name>
    <dbReference type="NCBI Taxonomy" id="59557"/>
    <lineage>
        <taxon>Eukaryota</taxon>
        <taxon>Fungi</taxon>
        <taxon>Dikarya</taxon>
        <taxon>Ascomycota</taxon>
        <taxon>Pezizomycotina</taxon>
        <taxon>Pezizomycetes</taxon>
        <taxon>Pezizales</taxon>
        <taxon>Tuberaceae</taxon>
        <taxon>Tuber</taxon>
    </lineage>
</organism>
<dbReference type="Proteomes" id="UP001412239">
    <property type="component" value="Unassembled WGS sequence"/>
</dbReference>
<evidence type="ECO:0000313" key="3">
    <source>
        <dbReference type="Proteomes" id="UP001412239"/>
    </source>
</evidence>
<dbReference type="EMBL" id="LN890988">
    <property type="protein sequence ID" value="CUS12586.1"/>
    <property type="molecule type" value="Genomic_DNA"/>
</dbReference>
<name>A0A292PYD7_9PEZI</name>
<proteinExistence type="predicted"/>
<sequence>MPPKSLPPAKLQQVLAHIHSLNTTYTLKDLEKLIPAATGVSGMLVKDYLTALVDEGLLRVEKIGNGNWYWAFRSEETNNKRRILKNCLEEKEKLCFAISGLKREIGEIGAVGGEGNEELVKRVQGLKVVKAGMLAEITEYEEENVSRFKREIDEMRTRINLTIDNLYTLEKYVKDVTGGDREALDGCRKMFGMEEEMEYL</sequence>
<dbReference type="Pfam" id="PF03962">
    <property type="entry name" value="Mnd1"/>
    <property type="match status" value="1"/>
</dbReference>
<dbReference type="InterPro" id="IPR040453">
    <property type="entry name" value="Mnd1_HTH"/>
</dbReference>
<keyword evidence="3" id="KW-1185">Reference proteome</keyword>
<dbReference type="AlphaFoldDB" id="A0A292PYD7"/>
<reference evidence="2" key="1">
    <citation type="submission" date="2015-10" db="EMBL/GenBank/DDBJ databases">
        <authorList>
            <person name="Regsiter A."/>
            <person name="william w."/>
        </authorList>
    </citation>
    <scope>NUCLEOTIDE SEQUENCE</scope>
    <source>
        <strain evidence="2">Montdore</strain>
    </source>
</reference>